<proteinExistence type="predicted"/>
<organism evidence="2">
    <name type="scientific">Capra hircus</name>
    <name type="common">Goat</name>
    <dbReference type="NCBI Taxonomy" id="9925"/>
    <lineage>
        <taxon>Eukaryota</taxon>
        <taxon>Metazoa</taxon>
        <taxon>Chordata</taxon>
        <taxon>Craniata</taxon>
        <taxon>Vertebrata</taxon>
        <taxon>Euteleostomi</taxon>
        <taxon>Mammalia</taxon>
        <taxon>Eutheria</taxon>
        <taxon>Laurasiatheria</taxon>
        <taxon>Artiodactyla</taxon>
        <taxon>Ruminantia</taxon>
        <taxon>Pecora</taxon>
        <taxon>Bovidae</taxon>
        <taxon>Caprinae</taxon>
        <taxon>Capra</taxon>
    </lineage>
</organism>
<feature type="compositionally biased region" description="Basic and acidic residues" evidence="1">
    <location>
        <begin position="51"/>
        <end position="62"/>
    </location>
</feature>
<dbReference type="Ensembl" id="ENSCHIT00010056475.1">
    <property type="protein sequence ID" value="ENSCHIP00010040491.1"/>
    <property type="gene ID" value="ENSCHIG00010029752.1"/>
</dbReference>
<sequence>MGPLTSFRRAPSSSPAKVSSAIWLALSSVRPFLVSSPVPVAPDASSGNSAGDRRESGLRRPPETTGTWALVPQFPSLTHDHALLSHPSYL</sequence>
<protein>
    <submittedName>
        <fullName evidence="2">Uncharacterized protein</fullName>
    </submittedName>
</protein>
<feature type="compositionally biased region" description="Low complexity" evidence="1">
    <location>
        <begin position="37"/>
        <end position="46"/>
    </location>
</feature>
<name>A0A8C2SCR9_CAPHI</name>
<accession>A0A8C2SCR9</accession>
<feature type="region of interest" description="Disordered" evidence="1">
    <location>
        <begin position="37"/>
        <end position="70"/>
    </location>
</feature>
<reference evidence="2" key="2">
    <citation type="submission" date="2025-08" db="UniProtKB">
        <authorList>
            <consortium name="Ensembl"/>
        </authorList>
    </citation>
    <scope>IDENTIFICATION</scope>
</reference>
<evidence type="ECO:0000256" key="1">
    <source>
        <dbReference type="SAM" id="MobiDB-lite"/>
    </source>
</evidence>
<evidence type="ECO:0000313" key="2">
    <source>
        <dbReference type="Ensembl" id="ENSCHIP00010040491.1"/>
    </source>
</evidence>
<dbReference type="AlphaFoldDB" id="A0A8C2SCR9"/>
<reference evidence="2" key="1">
    <citation type="submission" date="2019-03" db="EMBL/GenBank/DDBJ databases">
        <title>Genome sequencing and reference-guided assembly of Black Bengal Goat (Capra hircus).</title>
        <authorList>
            <person name="Siddiki A.Z."/>
            <person name="Baten A."/>
            <person name="Billah M."/>
            <person name="Alam M.A.U."/>
            <person name="Shawrob K.S.M."/>
            <person name="Saha S."/>
            <person name="Chowdhury M."/>
            <person name="Rahman A.H."/>
            <person name="Stear M."/>
            <person name="Miah G."/>
            <person name="Das G.B."/>
            <person name="Hossain M.M."/>
            <person name="Kumkum M."/>
            <person name="Islam M.S."/>
            <person name="Mollah A.M."/>
            <person name="Ahsan A."/>
            <person name="Tusar F."/>
            <person name="Khan M.K.I."/>
        </authorList>
    </citation>
    <scope>NUCLEOTIDE SEQUENCE [LARGE SCALE GENOMIC DNA]</scope>
</reference>